<dbReference type="RefSeq" id="WP_161142705.1">
    <property type="nucleotide sequence ID" value="NZ_SPKJ01000161.1"/>
</dbReference>
<evidence type="ECO:0000313" key="1">
    <source>
        <dbReference type="EMBL" id="MYZ50383.1"/>
    </source>
</evidence>
<sequence>MVRYPDAPPTDWEAVRAAWEDFATPIDTICRRFGHSGWELKRRALAAGWRMRPPERPRVPAQFGGAPERQVDWPAVRKAYEARACPVRAILAEFGLRQSELRRRIEAEGWARRPGCGAAMKRRTLDRAEKTDRRLDAVFLTELARLERMICAAEPDHAAIVKLLEALVRLRGSIARGKARRMPEKRGAAAASAAELEAADIEWMRHELTTMRDRILRSQAGNEEAGV</sequence>
<comment type="caution">
    <text evidence="1">The sequence shown here is derived from an EMBL/GenBank/DDBJ whole genome shotgun (WGS) entry which is preliminary data.</text>
</comment>
<protein>
    <submittedName>
        <fullName evidence="1">Uncharacterized protein</fullName>
    </submittedName>
</protein>
<gene>
    <name evidence="1" type="ORF">E4O86_22010</name>
</gene>
<dbReference type="OrthoDB" id="8420553at2"/>
<dbReference type="AlphaFoldDB" id="A0A964T8B9"/>
<accession>A0A964T8B9</accession>
<dbReference type="Proteomes" id="UP000773614">
    <property type="component" value="Unassembled WGS sequence"/>
</dbReference>
<keyword evidence="2" id="KW-1185">Reference proteome</keyword>
<dbReference type="EMBL" id="SPKJ01000161">
    <property type="protein sequence ID" value="MYZ50383.1"/>
    <property type="molecule type" value="Genomic_DNA"/>
</dbReference>
<reference evidence="1" key="1">
    <citation type="submission" date="2019-03" db="EMBL/GenBank/DDBJ databases">
        <title>Afifella sp. nov., isolated from activated sludge.</title>
        <authorList>
            <person name="Li Q."/>
            <person name="Liu Y."/>
        </authorList>
    </citation>
    <scope>NUCLEOTIDE SEQUENCE</scope>
    <source>
        <strain evidence="1">L72</strain>
    </source>
</reference>
<evidence type="ECO:0000313" key="2">
    <source>
        <dbReference type="Proteomes" id="UP000773614"/>
    </source>
</evidence>
<name>A0A964T8B9_9HYPH</name>
<proteinExistence type="predicted"/>
<organism evidence="1 2">
    <name type="scientific">Propylenella binzhouense</name>
    <dbReference type="NCBI Taxonomy" id="2555902"/>
    <lineage>
        <taxon>Bacteria</taxon>
        <taxon>Pseudomonadati</taxon>
        <taxon>Pseudomonadota</taxon>
        <taxon>Alphaproteobacteria</taxon>
        <taxon>Hyphomicrobiales</taxon>
        <taxon>Propylenellaceae</taxon>
        <taxon>Propylenella</taxon>
    </lineage>
</organism>